<protein>
    <submittedName>
        <fullName evidence="1">Uncharacterized protein</fullName>
    </submittedName>
</protein>
<dbReference type="EMBL" id="BPQB01000008">
    <property type="protein sequence ID" value="GJE88011.1"/>
    <property type="molecule type" value="Genomic_DNA"/>
</dbReference>
<sequence length="311" mass="33563">MSVVLEPIAEFYRVVLNPMQPFTGLAGMPVSLLDIAACFRLCMALRQIREGLRAKHDERVAAGVEVRKVEERSFVREALATLVVVYGGEAITAPYLQEIPSFMVSGAFPLLYVVMQAWVEVMQNVPPMSLGSELPLALVDGMTRAYLLCSLIPPAVVGHSSAAISESPWTLLLSSLIVANGGFLLINMFNLLHPYEIFLSTPPELQPYGWTTTDIWIAPLITGLYATLTHAQPYWSALHYSALGWTGAVSVGENGVASIAAVDPEIARAACAVILAGVFSVRTYKNFAAVGAQKKPQKASVSAPSEKVKTQ</sequence>
<dbReference type="AlphaFoldDB" id="A0A9P3G4A0"/>
<reference evidence="1 2" key="1">
    <citation type="submission" date="2021-08" db="EMBL/GenBank/DDBJ databases">
        <title>Draft Genome Sequence of Phanerochaete sordida strain YK-624.</title>
        <authorList>
            <person name="Mori T."/>
            <person name="Dohra H."/>
            <person name="Suzuki T."/>
            <person name="Kawagishi H."/>
            <person name="Hirai H."/>
        </authorList>
    </citation>
    <scope>NUCLEOTIDE SEQUENCE [LARGE SCALE GENOMIC DNA]</scope>
    <source>
        <strain evidence="1 2">YK-624</strain>
    </source>
</reference>
<comment type="caution">
    <text evidence="1">The sequence shown here is derived from an EMBL/GenBank/DDBJ whole genome shotgun (WGS) entry which is preliminary data.</text>
</comment>
<name>A0A9P3G4A0_9APHY</name>
<accession>A0A9P3G4A0</accession>
<evidence type="ECO:0000313" key="1">
    <source>
        <dbReference type="EMBL" id="GJE88011.1"/>
    </source>
</evidence>
<dbReference type="OrthoDB" id="3192156at2759"/>
<organism evidence="1 2">
    <name type="scientific">Phanerochaete sordida</name>
    <dbReference type="NCBI Taxonomy" id="48140"/>
    <lineage>
        <taxon>Eukaryota</taxon>
        <taxon>Fungi</taxon>
        <taxon>Dikarya</taxon>
        <taxon>Basidiomycota</taxon>
        <taxon>Agaricomycotina</taxon>
        <taxon>Agaricomycetes</taxon>
        <taxon>Polyporales</taxon>
        <taxon>Phanerochaetaceae</taxon>
        <taxon>Phanerochaete</taxon>
    </lineage>
</organism>
<evidence type="ECO:0000313" key="2">
    <source>
        <dbReference type="Proteomes" id="UP000703269"/>
    </source>
</evidence>
<dbReference type="Proteomes" id="UP000703269">
    <property type="component" value="Unassembled WGS sequence"/>
</dbReference>
<proteinExistence type="predicted"/>
<gene>
    <name evidence="1" type="ORF">PsYK624_040940</name>
</gene>
<keyword evidence="2" id="KW-1185">Reference proteome</keyword>